<keyword evidence="2" id="KW-0963">Cytoplasm</keyword>
<organism evidence="6 7">
    <name type="scientific">Eptatretus burgeri</name>
    <name type="common">Inshore hagfish</name>
    <dbReference type="NCBI Taxonomy" id="7764"/>
    <lineage>
        <taxon>Eukaryota</taxon>
        <taxon>Metazoa</taxon>
        <taxon>Chordata</taxon>
        <taxon>Craniata</taxon>
        <taxon>Vertebrata</taxon>
        <taxon>Cyclostomata</taxon>
        <taxon>Myxini</taxon>
        <taxon>Myxiniformes</taxon>
        <taxon>Myxinidae</taxon>
        <taxon>Eptatretinae</taxon>
        <taxon>Eptatretus</taxon>
    </lineage>
</organism>
<dbReference type="InterPro" id="IPR041489">
    <property type="entry name" value="PDZ_6"/>
</dbReference>
<dbReference type="CDD" id="cd06684">
    <property type="entry name" value="PDZ3_GRIP1-2-like"/>
    <property type="match status" value="1"/>
</dbReference>
<dbReference type="GO" id="GO:0005737">
    <property type="term" value="C:cytoplasm"/>
    <property type="evidence" value="ECO:0007669"/>
    <property type="project" value="UniProtKB-SubCell"/>
</dbReference>
<dbReference type="Ensembl" id="ENSEBUT00000001680.1">
    <property type="protein sequence ID" value="ENSEBUP00000001356.1"/>
    <property type="gene ID" value="ENSEBUG00000001042.1"/>
</dbReference>
<dbReference type="GeneTree" id="ENSGT00940000155615"/>
<evidence type="ECO:0000313" key="7">
    <source>
        <dbReference type="Proteomes" id="UP000694388"/>
    </source>
</evidence>
<keyword evidence="3" id="KW-0677">Repeat</keyword>
<dbReference type="PROSITE" id="PS50106">
    <property type="entry name" value="PDZ"/>
    <property type="match status" value="6"/>
</dbReference>
<dbReference type="InterPro" id="IPR043545">
    <property type="entry name" value="GRIP1/2"/>
</dbReference>
<dbReference type="FunFam" id="2.30.42.10:FF:000021">
    <property type="entry name" value="Glutamate receptor interacting protein 1"/>
    <property type="match status" value="1"/>
</dbReference>
<dbReference type="AlphaFoldDB" id="A0A8C4N2U2"/>
<evidence type="ECO:0000313" key="6">
    <source>
        <dbReference type="Ensembl" id="ENSEBUP00000001356.1"/>
    </source>
</evidence>
<name>A0A8C4N2U2_EPTBU</name>
<dbReference type="CDD" id="cd06683">
    <property type="entry name" value="PDZ6_GRIP1-2-like"/>
    <property type="match status" value="1"/>
</dbReference>
<feature type="domain" description="PDZ" evidence="5">
    <location>
        <begin position="494"/>
        <end position="579"/>
    </location>
</feature>
<evidence type="ECO:0000256" key="4">
    <source>
        <dbReference type="SAM" id="MobiDB-lite"/>
    </source>
</evidence>
<protein>
    <submittedName>
        <fullName evidence="6">Glutamate receptor interacting protein 2</fullName>
    </submittedName>
</protein>
<accession>A0A8C4N2U2</accession>
<dbReference type="PANTHER" id="PTHR46227">
    <property type="entry name" value="GLUTAMATE RECEPTOR-INTERACTING PROTEIN GRIP"/>
    <property type="match status" value="1"/>
</dbReference>
<dbReference type="SUPFAM" id="SSF50156">
    <property type="entry name" value="PDZ domain-like"/>
    <property type="match status" value="7"/>
</dbReference>
<feature type="domain" description="PDZ" evidence="5">
    <location>
        <begin position="157"/>
        <end position="202"/>
    </location>
</feature>
<feature type="domain" description="PDZ" evidence="5">
    <location>
        <begin position="57"/>
        <end position="140"/>
    </location>
</feature>
<dbReference type="PANTHER" id="PTHR46227:SF2">
    <property type="entry name" value="FI03335P"/>
    <property type="match status" value="1"/>
</dbReference>
<reference evidence="6" key="2">
    <citation type="submission" date="2025-09" db="UniProtKB">
        <authorList>
            <consortium name="Ensembl"/>
        </authorList>
    </citation>
    <scope>IDENTIFICATION</scope>
</reference>
<dbReference type="Pfam" id="PF17820">
    <property type="entry name" value="PDZ_6"/>
    <property type="match status" value="1"/>
</dbReference>
<dbReference type="FunFam" id="2.30.42.10:FF:000031">
    <property type="entry name" value="Glutamate receptor interacting protein 1"/>
    <property type="match status" value="1"/>
</dbReference>
<dbReference type="InterPro" id="IPR001478">
    <property type="entry name" value="PDZ"/>
</dbReference>
<dbReference type="Gene3D" id="2.30.42.10">
    <property type="match status" value="7"/>
</dbReference>
<feature type="domain" description="PDZ" evidence="5">
    <location>
        <begin position="594"/>
        <end position="676"/>
    </location>
</feature>
<dbReference type="FunFam" id="2.30.42.10:FF:000034">
    <property type="entry name" value="Glutamate receptor interacting protein 1"/>
    <property type="match status" value="1"/>
</dbReference>
<evidence type="ECO:0000256" key="3">
    <source>
        <dbReference type="ARBA" id="ARBA00022737"/>
    </source>
</evidence>
<evidence type="ECO:0000256" key="2">
    <source>
        <dbReference type="ARBA" id="ARBA00022490"/>
    </source>
</evidence>
<dbReference type="OMA" id="FANYRTN"/>
<proteinExistence type="predicted"/>
<feature type="domain" description="PDZ" evidence="5">
    <location>
        <begin position="227"/>
        <end position="311"/>
    </location>
</feature>
<evidence type="ECO:0000259" key="5">
    <source>
        <dbReference type="PROSITE" id="PS50106"/>
    </source>
</evidence>
<sequence length="939" mass="102227">MLFVTRPPPQRRHSTVFRAVCPDHPALPLSRRPSSQAPPTGSPRPDSDELEQRGNITVELIRKEGTQLGLTISGGIDKETRPCMSSLQAGGIAARSDQLNEGDYIKSVNGINLIRLRHEDIVTLLKNVGERITLDIEYELPGLLNVLYFVLHIILPIVVSRIRTGGPADREGSLRSGDRLLSVDGTSLHGVSHADALIILRQCSLEAGLLGALPYADTVTNASGPLLVEIAQTAGTNLGITLASSTARNKAIIVIHKIKTASISDRCGALHSGDQILSIDGTSMDNCSILEAAQLLGNSCGTIKLEVLPVQHIWHAPEHALVSATFSPTSLSAHSQRQTQANIPAYNSLPLSSPYRTTARRRHKDHEFRSSLSLSSSTIGLGGQVVHPETIELSLRTTSYHPTFGLSLQGSDFPSEVLSFSPVIAFLEPDSPAERCGFLQLGDRIVCIDGISTHDGTLDEAHQLLRDAALVGSVQLEVEVDVAESIIPSSGTFHVKLAKRRGIDLGIVVSAQVWRKLDEPLIIADIRKGSIAHRTGSLSPGDHLLAIDEARLDHCSTEEATWLLRNSEDLVHLIVQKNEDGSEEMDSLSSITYTVELRRYGGPLGITISGTEEPFDPIIVSALTRGGLAERTGAIHIGDQILAINGLSLKNKPLSDAIRLLQSSGETVALKIRKRSKKQARSSVFRPPSLCNHAPSCITLTNPKPRGHGLLVTIPRRRGLTCRLFEMPELEHIDSFWSQALEDLETCGQSALLRELEASIMQSSSGNSNTVKEKVEREERELNTQCGTDDDATPLTPLLATAMKPWEMNEFQQHLEEIMAPPPVDLHKVTLCKKGHKDFGFSISDGLLEKGVWALQPFDWILQVNGVQVQSFDCNLLIPLVTSSGDVLHLVVSRNAFASCDHQASQTTSWSKIPNTSSFQTPTVSEMTKMNYPCGLHWD</sequence>
<dbReference type="SMART" id="SM00228">
    <property type="entry name" value="PDZ"/>
    <property type="match status" value="7"/>
</dbReference>
<reference evidence="6" key="1">
    <citation type="submission" date="2025-08" db="UniProtKB">
        <authorList>
            <consortium name="Ensembl"/>
        </authorList>
    </citation>
    <scope>IDENTIFICATION</scope>
</reference>
<keyword evidence="7" id="KW-1185">Reference proteome</keyword>
<feature type="domain" description="PDZ" evidence="5">
    <location>
        <begin position="392"/>
        <end position="468"/>
    </location>
</feature>
<dbReference type="GO" id="GO:0098887">
    <property type="term" value="P:neurotransmitter receptor transport, endosome to postsynaptic membrane"/>
    <property type="evidence" value="ECO:0007669"/>
    <property type="project" value="TreeGrafter"/>
</dbReference>
<dbReference type="InterPro" id="IPR036034">
    <property type="entry name" value="PDZ_sf"/>
</dbReference>
<dbReference type="Proteomes" id="UP000694388">
    <property type="component" value="Unplaced"/>
</dbReference>
<comment type="subcellular location">
    <subcellularLocation>
        <location evidence="1">Cytoplasm</location>
    </subcellularLocation>
</comment>
<feature type="region of interest" description="Disordered" evidence="4">
    <location>
        <begin position="1"/>
        <end position="52"/>
    </location>
</feature>
<evidence type="ECO:0000256" key="1">
    <source>
        <dbReference type="ARBA" id="ARBA00004496"/>
    </source>
</evidence>
<dbReference type="Pfam" id="PF00595">
    <property type="entry name" value="PDZ"/>
    <property type="match status" value="5"/>
</dbReference>